<dbReference type="EMBL" id="SNYO01000010">
    <property type="protein sequence ID" value="TDQ50030.1"/>
    <property type="molecule type" value="Genomic_DNA"/>
</dbReference>
<dbReference type="InterPro" id="IPR054058">
    <property type="entry name" value="HTH_67"/>
</dbReference>
<dbReference type="NCBIfam" id="NF047719">
    <property type="entry name" value="SCO6745_fam_HTH"/>
    <property type="match status" value="1"/>
</dbReference>
<sequence length="293" mass="30772">MFDVGATAVRATILAVDDARRLWTLLEPLHAVTYFAPEAREAADAVGLRGFWMGYVAQRAAPLGAVGPDAVWACFHGFHRERITRALPDAWGFADPATCLAARLDGADRALRRLLGDVEGPAVAEAADLAWAAAAAADTQGRVLAAANQGLPRPDAPHLALWQAATTLREHRGDGHVAVLVTHGVGPVSAHRLKTAAGESGSLQESRRLDDAVWASAGEGLLARGWLDGDGALTDAGREARDAIERDTDRVAAGPWRALGGTATDRLAELLRPLALSAADALPFPNPIGLPRP</sequence>
<keyword evidence="2" id="KW-1185">Reference proteome</keyword>
<accession>A0A4R6URX3</accession>
<reference evidence="1 2" key="1">
    <citation type="submission" date="2019-03" db="EMBL/GenBank/DDBJ databases">
        <title>Genomic Encyclopedia of Type Strains, Phase IV (KMG-IV): sequencing the most valuable type-strain genomes for metagenomic binning, comparative biology and taxonomic classification.</title>
        <authorList>
            <person name="Goeker M."/>
        </authorList>
    </citation>
    <scope>NUCLEOTIDE SEQUENCE [LARGE SCALE GENOMIC DNA]</scope>
    <source>
        <strain evidence="1 2">DSM 45775</strain>
    </source>
</reference>
<organism evidence="1 2">
    <name type="scientific">Actinomycetospora succinea</name>
    <dbReference type="NCBI Taxonomy" id="663603"/>
    <lineage>
        <taxon>Bacteria</taxon>
        <taxon>Bacillati</taxon>
        <taxon>Actinomycetota</taxon>
        <taxon>Actinomycetes</taxon>
        <taxon>Pseudonocardiales</taxon>
        <taxon>Pseudonocardiaceae</taxon>
        <taxon>Actinomycetospora</taxon>
    </lineage>
</organism>
<evidence type="ECO:0008006" key="3">
    <source>
        <dbReference type="Google" id="ProtNLM"/>
    </source>
</evidence>
<evidence type="ECO:0000313" key="2">
    <source>
        <dbReference type="Proteomes" id="UP000295705"/>
    </source>
</evidence>
<gene>
    <name evidence="1" type="ORF">EV188_11026</name>
</gene>
<proteinExistence type="predicted"/>
<dbReference type="AlphaFoldDB" id="A0A4R6URX3"/>
<dbReference type="Pfam" id="PF21863">
    <property type="entry name" value="HTH_67"/>
    <property type="match status" value="1"/>
</dbReference>
<comment type="caution">
    <text evidence="1">The sequence shown here is derived from an EMBL/GenBank/DDBJ whole genome shotgun (WGS) entry which is preliminary data.</text>
</comment>
<evidence type="ECO:0000313" key="1">
    <source>
        <dbReference type="EMBL" id="TDQ50030.1"/>
    </source>
</evidence>
<name>A0A4R6URX3_9PSEU</name>
<dbReference type="Proteomes" id="UP000295705">
    <property type="component" value="Unassembled WGS sequence"/>
</dbReference>
<protein>
    <recommendedName>
        <fullName evidence="3">SalK</fullName>
    </recommendedName>
</protein>